<dbReference type="PRINTS" id="PR00455">
    <property type="entry name" value="HTHTETR"/>
</dbReference>
<accession>A0A498D583</accession>
<dbReference type="AlphaFoldDB" id="A0A498D583"/>
<dbReference type="InterPro" id="IPR023772">
    <property type="entry name" value="DNA-bd_HTH_TetR-type_CS"/>
</dbReference>
<proteinExistence type="predicted"/>
<sequence length="203" mass="23087">MKNMNSEFIISSRRKDANKNAAKILEAAKKIFALKGYETTIEEVALEAQVGVGTVYRRFNNKHQLANAVAYEVISEIYEEQEDILKSNQSTVEKFKKAFACYAKITAKYGEIHPMIVDLLVTERGEEEFKASFLTGLKNLYAEIITNGQNENIFRQGDPRLYEIFLQNMINPQMVKKISEIIPLEETPGFLADLALNGLLKKK</sequence>
<evidence type="ECO:0000313" key="5">
    <source>
        <dbReference type="EMBL" id="RLL43773.1"/>
    </source>
</evidence>
<feature type="domain" description="HTH tetR-type" evidence="4">
    <location>
        <begin position="18"/>
        <end position="77"/>
    </location>
</feature>
<evidence type="ECO:0000259" key="4">
    <source>
        <dbReference type="PROSITE" id="PS50977"/>
    </source>
</evidence>
<dbReference type="PANTHER" id="PTHR43479:SF11">
    <property type="entry name" value="ACREF_ENVCD OPERON REPRESSOR-RELATED"/>
    <property type="match status" value="1"/>
</dbReference>
<dbReference type="RefSeq" id="WP_121523552.1">
    <property type="nucleotide sequence ID" value="NZ_RCHR01000004.1"/>
</dbReference>
<dbReference type="EMBL" id="RCHR01000004">
    <property type="protein sequence ID" value="RLL43773.1"/>
    <property type="molecule type" value="Genomic_DNA"/>
</dbReference>
<dbReference type="Gene3D" id="1.10.357.10">
    <property type="entry name" value="Tetracycline Repressor, domain 2"/>
    <property type="match status" value="1"/>
</dbReference>
<name>A0A498D583_9BACI</name>
<dbReference type="Pfam" id="PF00440">
    <property type="entry name" value="TetR_N"/>
    <property type="match status" value="1"/>
</dbReference>
<dbReference type="SUPFAM" id="SSF46689">
    <property type="entry name" value="Homeodomain-like"/>
    <property type="match status" value="1"/>
</dbReference>
<gene>
    <name evidence="5" type="ORF">D8M04_12725</name>
</gene>
<dbReference type="PANTHER" id="PTHR43479">
    <property type="entry name" value="ACREF/ENVCD OPERON REPRESSOR-RELATED"/>
    <property type="match status" value="1"/>
</dbReference>
<keyword evidence="1" id="KW-0678">Repressor</keyword>
<dbReference type="OrthoDB" id="1679733at2"/>
<keyword evidence="6" id="KW-1185">Reference proteome</keyword>
<dbReference type="PROSITE" id="PS50977">
    <property type="entry name" value="HTH_TETR_2"/>
    <property type="match status" value="1"/>
</dbReference>
<dbReference type="PROSITE" id="PS01081">
    <property type="entry name" value="HTH_TETR_1"/>
    <property type="match status" value="1"/>
</dbReference>
<dbReference type="InterPro" id="IPR050624">
    <property type="entry name" value="HTH-type_Tx_Regulator"/>
</dbReference>
<dbReference type="InterPro" id="IPR001647">
    <property type="entry name" value="HTH_TetR"/>
</dbReference>
<feature type="DNA-binding region" description="H-T-H motif" evidence="3">
    <location>
        <begin position="40"/>
        <end position="59"/>
    </location>
</feature>
<protein>
    <submittedName>
        <fullName evidence="5">TetR/AcrR family transcriptional regulator</fullName>
    </submittedName>
</protein>
<comment type="caution">
    <text evidence="5">The sequence shown here is derived from an EMBL/GenBank/DDBJ whole genome shotgun (WGS) entry which is preliminary data.</text>
</comment>
<dbReference type="InterPro" id="IPR009057">
    <property type="entry name" value="Homeodomain-like_sf"/>
</dbReference>
<organism evidence="5 6">
    <name type="scientific">Oceanobacillus piezotolerans</name>
    <dbReference type="NCBI Taxonomy" id="2448030"/>
    <lineage>
        <taxon>Bacteria</taxon>
        <taxon>Bacillati</taxon>
        <taxon>Bacillota</taxon>
        <taxon>Bacilli</taxon>
        <taxon>Bacillales</taxon>
        <taxon>Bacillaceae</taxon>
        <taxon>Oceanobacillus</taxon>
    </lineage>
</organism>
<evidence type="ECO:0000256" key="1">
    <source>
        <dbReference type="ARBA" id="ARBA00022491"/>
    </source>
</evidence>
<reference evidence="5 6" key="1">
    <citation type="submission" date="2018-10" db="EMBL/GenBank/DDBJ databases">
        <title>Oceanobacillus sp. YLB-02 draft genome.</title>
        <authorList>
            <person name="Yu L."/>
        </authorList>
    </citation>
    <scope>NUCLEOTIDE SEQUENCE [LARGE SCALE GENOMIC DNA]</scope>
    <source>
        <strain evidence="5 6">YLB-02</strain>
    </source>
</reference>
<evidence type="ECO:0000256" key="2">
    <source>
        <dbReference type="ARBA" id="ARBA00023125"/>
    </source>
</evidence>
<dbReference type="GO" id="GO:0003677">
    <property type="term" value="F:DNA binding"/>
    <property type="evidence" value="ECO:0007669"/>
    <property type="project" value="UniProtKB-UniRule"/>
</dbReference>
<evidence type="ECO:0000256" key="3">
    <source>
        <dbReference type="PROSITE-ProRule" id="PRU00335"/>
    </source>
</evidence>
<dbReference type="Proteomes" id="UP000270219">
    <property type="component" value="Unassembled WGS sequence"/>
</dbReference>
<evidence type="ECO:0000313" key="6">
    <source>
        <dbReference type="Proteomes" id="UP000270219"/>
    </source>
</evidence>
<keyword evidence="2 3" id="KW-0238">DNA-binding</keyword>